<sequence length="173" mass="19538">MFGFLSLIALAFLVGLAFFVTVTLHELGHAIPALLMTSDEVTIYIGSFGNPYNSFHLTIGRLDFYCKYNPLLWYKGCCVYSDNYLSIDQRIWVVAGGPIASILATTVTWLLISNLQQEGFFRIVFGSIFVISIGATVYSLIPNPVPRYTSSGYPVYSDPYQIFRLIRMKRGRY</sequence>
<evidence type="ECO:0000313" key="10">
    <source>
        <dbReference type="Proteomes" id="UP000812270"/>
    </source>
</evidence>
<keyword evidence="4 7" id="KW-0812">Transmembrane</keyword>
<evidence type="ECO:0000256" key="7">
    <source>
        <dbReference type="SAM" id="Phobius"/>
    </source>
</evidence>
<evidence type="ECO:0000256" key="5">
    <source>
        <dbReference type="ARBA" id="ARBA00022989"/>
    </source>
</evidence>
<evidence type="ECO:0000256" key="1">
    <source>
        <dbReference type="ARBA" id="ARBA00001947"/>
    </source>
</evidence>
<gene>
    <name evidence="9" type="ORF">KTO63_00210</name>
</gene>
<comment type="cofactor">
    <cofactor evidence="1">
        <name>Zn(2+)</name>
        <dbReference type="ChEBI" id="CHEBI:29105"/>
    </cofactor>
</comment>
<keyword evidence="6 7" id="KW-0472">Membrane</keyword>
<comment type="caution">
    <text evidence="9">The sequence shown here is derived from an EMBL/GenBank/DDBJ whole genome shotgun (WGS) entry which is preliminary data.</text>
</comment>
<evidence type="ECO:0000256" key="6">
    <source>
        <dbReference type="ARBA" id="ARBA00023136"/>
    </source>
</evidence>
<proteinExistence type="inferred from homology"/>
<evidence type="ECO:0000259" key="8">
    <source>
        <dbReference type="Pfam" id="PF02163"/>
    </source>
</evidence>
<evidence type="ECO:0000256" key="3">
    <source>
        <dbReference type="ARBA" id="ARBA00007931"/>
    </source>
</evidence>
<keyword evidence="5 7" id="KW-1133">Transmembrane helix</keyword>
<keyword evidence="10" id="KW-1185">Reference proteome</keyword>
<evidence type="ECO:0000256" key="4">
    <source>
        <dbReference type="ARBA" id="ARBA00022692"/>
    </source>
</evidence>
<dbReference type="EMBL" id="JAHSPG010000001">
    <property type="protein sequence ID" value="MBV4355546.1"/>
    <property type="molecule type" value="Genomic_DNA"/>
</dbReference>
<evidence type="ECO:0000313" key="9">
    <source>
        <dbReference type="EMBL" id="MBV4355546.1"/>
    </source>
</evidence>
<reference evidence="9" key="1">
    <citation type="submission" date="2021-06" db="EMBL/GenBank/DDBJ databases">
        <authorList>
            <person name="Huq M.A."/>
        </authorList>
    </citation>
    <scope>NUCLEOTIDE SEQUENCE</scope>
    <source>
        <strain evidence="9">MAH-26</strain>
    </source>
</reference>
<evidence type="ECO:0000256" key="2">
    <source>
        <dbReference type="ARBA" id="ARBA00004141"/>
    </source>
</evidence>
<organism evidence="9 10">
    <name type="scientific">Pinibacter aurantiacus</name>
    <dbReference type="NCBI Taxonomy" id="2851599"/>
    <lineage>
        <taxon>Bacteria</taxon>
        <taxon>Pseudomonadati</taxon>
        <taxon>Bacteroidota</taxon>
        <taxon>Chitinophagia</taxon>
        <taxon>Chitinophagales</taxon>
        <taxon>Chitinophagaceae</taxon>
        <taxon>Pinibacter</taxon>
    </lineage>
</organism>
<name>A0A9E2W6Q6_9BACT</name>
<dbReference type="GO" id="GO:0006508">
    <property type="term" value="P:proteolysis"/>
    <property type="evidence" value="ECO:0007669"/>
    <property type="project" value="InterPro"/>
</dbReference>
<accession>A0A9E2W6Q6</accession>
<dbReference type="RefSeq" id="WP_217789101.1">
    <property type="nucleotide sequence ID" value="NZ_JAHSPG010000001.1"/>
</dbReference>
<protein>
    <recommendedName>
        <fullName evidence="8">Peptidase M50 domain-containing protein</fullName>
    </recommendedName>
</protein>
<feature type="domain" description="Peptidase M50" evidence="8">
    <location>
        <begin position="16"/>
        <end position="118"/>
    </location>
</feature>
<feature type="transmembrane region" description="Helical" evidence="7">
    <location>
        <begin position="91"/>
        <end position="112"/>
    </location>
</feature>
<comment type="subcellular location">
    <subcellularLocation>
        <location evidence="2">Membrane</location>
        <topology evidence="2">Multi-pass membrane protein</topology>
    </subcellularLocation>
</comment>
<comment type="similarity">
    <text evidence="3">Belongs to the peptidase M50B family.</text>
</comment>
<dbReference type="InterPro" id="IPR008915">
    <property type="entry name" value="Peptidase_M50"/>
</dbReference>
<dbReference type="AlphaFoldDB" id="A0A9E2W6Q6"/>
<feature type="transmembrane region" description="Helical" evidence="7">
    <location>
        <begin position="119"/>
        <end position="141"/>
    </location>
</feature>
<dbReference type="Proteomes" id="UP000812270">
    <property type="component" value="Unassembled WGS sequence"/>
</dbReference>
<dbReference type="Pfam" id="PF02163">
    <property type="entry name" value="Peptidase_M50"/>
    <property type="match status" value="1"/>
</dbReference>
<dbReference type="GO" id="GO:0016020">
    <property type="term" value="C:membrane"/>
    <property type="evidence" value="ECO:0007669"/>
    <property type="project" value="UniProtKB-SubCell"/>
</dbReference>